<dbReference type="OrthoDB" id="433474at2759"/>
<reference evidence="3 4" key="1">
    <citation type="submission" date="2015-12" db="EMBL/GenBank/DDBJ databases">
        <title>The genome of Folsomia candida.</title>
        <authorList>
            <person name="Faddeeva A."/>
            <person name="Derks M.F."/>
            <person name="Anvar Y."/>
            <person name="Smit S."/>
            <person name="Van Straalen N."/>
            <person name="Roelofs D."/>
        </authorList>
    </citation>
    <scope>NUCLEOTIDE SEQUENCE [LARGE SCALE GENOMIC DNA]</scope>
    <source>
        <strain evidence="3 4">VU population</strain>
        <tissue evidence="3">Whole body</tissue>
    </source>
</reference>
<organism evidence="3 4">
    <name type="scientific">Folsomia candida</name>
    <name type="common">Springtail</name>
    <dbReference type="NCBI Taxonomy" id="158441"/>
    <lineage>
        <taxon>Eukaryota</taxon>
        <taxon>Metazoa</taxon>
        <taxon>Ecdysozoa</taxon>
        <taxon>Arthropoda</taxon>
        <taxon>Hexapoda</taxon>
        <taxon>Collembola</taxon>
        <taxon>Entomobryomorpha</taxon>
        <taxon>Isotomoidea</taxon>
        <taxon>Isotomidae</taxon>
        <taxon>Proisotominae</taxon>
        <taxon>Folsomia</taxon>
    </lineage>
</organism>
<keyword evidence="4" id="KW-1185">Reference proteome</keyword>
<dbReference type="Pfam" id="PF07859">
    <property type="entry name" value="Abhydrolase_3"/>
    <property type="match status" value="1"/>
</dbReference>
<protein>
    <submittedName>
        <fullName evidence="3">Kynurenine formamidase</fullName>
    </submittedName>
</protein>
<dbReference type="Proteomes" id="UP000198287">
    <property type="component" value="Unassembled WGS sequence"/>
</dbReference>
<dbReference type="OMA" id="WAVAMPS"/>
<dbReference type="EMBL" id="LNIX01000003">
    <property type="protein sequence ID" value="OXA56906.1"/>
    <property type="molecule type" value="Genomic_DNA"/>
</dbReference>
<gene>
    <name evidence="3" type="ORF">Fcan01_07278</name>
</gene>
<feature type="domain" description="Alpha/beta hydrolase fold-3" evidence="2">
    <location>
        <begin position="99"/>
        <end position="295"/>
    </location>
</feature>
<dbReference type="Gene3D" id="3.40.50.1820">
    <property type="entry name" value="alpha/beta hydrolase"/>
    <property type="match status" value="1"/>
</dbReference>
<evidence type="ECO:0000259" key="2">
    <source>
        <dbReference type="Pfam" id="PF07859"/>
    </source>
</evidence>
<dbReference type="GO" id="GO:0004061">
    <property type="term" value="F:arylformamidase activity"/>
    <property type="evidence" value="ECO:0007669"/>
    <property type="project" value="TreeGrafter"/>
</dbReference>
<keyword evidence="1" id="KW-0378">Hydrolase</keyword>
<dbReference type="AlphaFoldDB" id="A0A226EK00"/>
<dbReference type="InterPro" id="IPR013094">
    <property type="entry name" value="AB_hydrolase_3"/>
</dbReference>
<dbReference type="PANTHER" id="PTHR48081">
    <property type="entry name" value="AB HYDROLASE SUPERFAMILY PROTEIN C4A8.06C"/>
    <property type="match status" value="1"/>
</dbReference>
<sequence length="329" mass="37002">MDTKAKKESGKLNIVDNDVDFWKIWESNPKELERQFAPIMWIVNKDKKETYDTHIKVSTIETVKARECVPCKLDVSYGNHAEKVMDIYGTDLPSSAPTLFFVHGGYWRSGKKSWSGPMVRNAYSWGVRTIVIDYPLAPQARLGTICNATQECLSYAMQMFPESTFVIAGHSAGAQLLLSLFHKIPGVMSISDNLKKRVAGAFLISPPYDMRPVIGIRSINKALQLKPEEVDQFSAVLTVSQIHPGWFQNQGQVEFSFCSGEHDPPALILQGEMYAAMLKQAGFSVNFRIISEYDHFTLIDNMVDAHSEITNTLKNFVLHCSESKKKANL</sequence>
<accession>A0A226EK00</accession>
<dbReference type="InterPro" id="IPR050300">
    <property type="entry name" value="GDXG_lipolytic_enzyme"/>
</dbReference>
<comment type="caution">
    <text evidence="3">The sequence shown here is derived from an EMBL/GenBank/DDBJ whole genome shotgun (WGS) entry which is preliminary data.</text>
</comment>
<dbReference type="InterPro" id="IPR029058">
    <property type="entry name" value="AB_hydrolase_fold"/>
</dbReference>
<dbReference type="SUPFAM" id="SSF53474">
    <property type="entry name" value="alpha/beta-Hydrolases"/>
    <property type="match status" value="1"/>
</dbReference>
<evidence type="ECO:0000313" key="4">
    <source>
        <dbReference type="Proteomes" id="UP000198287"/>
    </source>
</evidence>
<dbReference type="PANTHER" id="PTHR48081:SF33">
    <property type="entry name" value="KYNURENINE FORMAMIDASE"/>
    <property type="match status" value="1"/>
</dbReference>
<name>A0A226EK00_FOLCA</name>
<evidence type="ECO:0000313" key="3">
    <source>
        <dbReference type="EMBL" id="OXA56906.1"/>
    </source>
</evidence>
<dbReference type="STRING" id="158441.A0A226EK00"/>
<evidence type="ECO:0000256" key="1">
    <source>
        <dbReference type="ARBA" id="ARBA00022801"/>
    </source>
</evidence>
<proteinExistence type="predicted"/>